<feature type="region of interest" description="Disordered" evidence="1">
    <location>
        <begin position="607"/>
        <end position="641"/>
    </location>
</feature>
<keyword evidence="2" id="KW-0812">Transmembrane</keyword>
<feature type="compositionally biased region" description="Low complexity" evidence="1">
    <location>
        <begin position="269"/>
        <end position="284"/>
    </location>
</feature>
<name>S5Y9B7_PARAH</name>
<dbReference type="InterPro" id="IPR043129">
    <property type="entry name" value="ATPase_NBD"/>
</dbReference>
<dbReference type="EMBL" id="CP006650">
    <property type="protein sequence ID" value="AGT07953.1"/>
    <property type="molecule type" value="Genomic_DNA"/>
</dbReference>
<dbReference type="SUPFAM" id="SSF53067">
    <property type="entry name" value="Actin-like ATPase domain"/>
    <property type="match status" value="1"/>
</dbReference>
<reference evidence="3 4" key="1">
    <citation type="journal article" date="2014" name="BMC Genomics">
        <title>Architecture and functions of a multipartite genome of the methylotrophic bacterium Paracoccus aminophilus JCM 7686, containing primary and secondary chromids.</title>
        <authorList>
            <person name="Dziewit L."/>
            <person name="Czarnecki J."/>
            <person name="Wibberg D."/>
            <person name="Radlinska M."/>
            <person name="Mrozek P."/>
            <person name="Szymczak M."/>
            <person name="Schluter A."/>
            <person name="Puhler A."/>
            <person name="Bartosik D."/>
        </authorList>
    </citation>
    <scope>NUCLEOTIDE SEQUENCE [LARGE SCALE GENOMIC DNA]</scope>
    <source>
        <strain evidence="3">JCM 7686</strain>
    </source>
</reference>
<feature type="region of interest" description="Disordered" evidence="1">
    <location>
        <begin position="688"/>
        <end position="933"/>
    </location>
</feature>
<feature type="compositionally biased region" description="Low complexity" evidence="1">
    <location>
        <begin position="616"/>
        <end position="641"/>
    </location>
</feature>
<dbReference type="HOGENOM" id="CLU_261350_0_0_5"/>
<dbReference type="STRING" id="1367847.JCM7686_0844"/>
<evidence type="ECO:0008006" key="5">
    <source>
        <dbReference type="Google" id="ProtNLM"/>
    </source>
</evidence>
<feature type="compositionally biased region" description="Acidic residues" evidence="1">
    <location>
        <begin position="301"/>
        <end position="320"/>
    </location>
</feature>
<dbReference type="OrthoDB" id="7870459at2"/>
<feature type="compositionally biased region" description="Low complexity" evidence="1">
    <location>
        <begin position="752"/>
        <end position="784"/>
    </location>
</feature>
<evidence type="ECO:0000256" key="1">
    <source>
        <dbReference type="SAM" id="MobiDB-lite"/>
    </source>
</evidence>
<accession>S5Y9B7</accession>
<feature type="compositionally biased region" description="Polar residues" evidence="1">
    <location>
        <begin position="819"/>
        <end position="829"/>
    </location>
</feature>
<dbReference type="Proteomes" id="UP000015480">
    <property type="component" value="Chromosome"/>
</dbReference>
<sequence length="1302" mass="132732">MQPHAHPDHALSFSADAVHLLRRAWGTSPDDWEEIGFADFSSPSFRSDLAELRGTISHAPDLVPVVLVIPDDQILYTDLSVPVGVARTQAVGLALDGLTPYAIEELAFDWDGEGNDIRVAAVARQTLIEAQEFASRHGFDGCEYSAQPAAEDFPGRPIFRLDDDVEDAPVSNGVHSDAFHNDAFHSDAFTEGLPELPSDAAASGGYDTQSAADLDLDLDLEGLDAHPASEQDITDVTYIEVAPEDTAAALDTTGAEEEGGAGSEAFAPEAQAEGEVASEPASVEPVEEAEIEEITAPLADLPEDSAADAADSESADPDLPETAEIAAEPAVAELIPTEIPASSAAAPSDELAEIAADDAAPIEAEVTVEAADGAEALDADTPAHDQEPLADSVVTLTSDEVEPVAHEHDTAAHSAGDTADKPLGENAAHETPTADELAALLSAEVAGPAHESAADLDQAETDGAAPENLSPEAEAGFEPEVEPEPEDELTEAERLALALAAAEVAAEEEAAARGLSQRGGNAALNPRARAVRDRAMEARRARGDEEEVLAAPERPRTRRAGERGGVFELALMLGALVIGIGLVWIFFMPHENPAEVALRNAARGTTPEIARTSSDPATALPETAPETATGAATPVSAAPATSPVVVPDSALSPAERAAVIEAATQPLLAILPDPEELADTELVEAEAMSQPVATAQPISEPAPQTAPVATAPATPAEALAEAARAQAAAAQPGQTATAPQAEPVVASPPAPTQAAPVQAAPAPTTPAQPAQVAVAPAPTAAAPAPTAPAQPAPRVEAAKPATQPRAEPAQPVRTARAGLTSSARPQSATAPRKRAAVPDEDTPPRVPGNPLPYEVAQKKTGLTGSARPPARPARARAAASTNAAATAPAAPRAPEAAASPAPASSQTSQLRSSSRPPSRPEGSAPDTLADAPLTPAEQSQLDGLRLDLRAKLPGVQISALSPVPEARGERYAEARPAQRPKRKGGVDAAAVDSAVREAAKPASSASRGSTVPASGRNSGVQSSDRPHARPGAAASTAAVATGGKKAKSKTDDAVKEAIASAVSESSASRGGVELKALRSSALPPRRSGAAAVAAAAAATSTKTEEAPVTMTLAAAAPTSAGVPTVPETAAAAPNDGGANTAEIAERRRVDEQLQAQAEARIRARAQADAAAEAQARAQAEARARAQEEAEAQAAARQRQTYRPAEVDNEPEVALNVPKGASSAVVASAATQKRGLDMGRTTIIGIIGAGQASRALIRLSSGKIVTVRLGDRIDGGTINSIGDGRITYVKAGQLRELRMLDGR</sequence>
<feature type="transmembrane region" description="Helical" evidence="2">
    <location>
        <begin position="566"/>
        <end position="587"/>
    </location>
</feature>
<evidence type="ECO:0000313" key="4">
    <source>
        <dbReference type="Proteomes" id="UP000015480"/>
    </source>
</evidence>
<keyword evidence="2" id="KW-0472">Membrane</keyword>
<feature type="compositionally biased region" description="Low complexity" evidence="1">
    <location>
        <begin position="1031"/>
        <end position="1043"/>
    </location>
</feature>
<dbReference type="eggNOG" id="ENOG502Z7MY">
    <property type="taxonomic scope" value="Bacteria"/>
</dbReference>
<feature type="compositionally biased region" description="Polar residues" evidence="1">
    <location>
        <begin position="1003"/>
        <end position="1023"/>
    </location>
</feature>
<protein>
    <recommendedName>
        <fullName evidence="5">Type IV pilus biogenesis</fullName>
    </recommendedName>
</protein>
<dbReference type="PATRIC" id="fig|1367847.3.peg.804"/>
<organism evidence="3 4">
    <name type="scientific">Paracoccus aminophilus JCM 7686</name>
    <dbReference type="NCBI Taxonomy" id="1367847"/>
    <lineage>
        <taxon>Bacteria</taxon>
        <taxon>Pseudomonadati</taxon>
        <taxon>Pseudomonadota</taxon>
        <taxon>Alphaproteobacteria</taxon>
        <taxon>Rhodobacterales</taxon>
        <taxon>Paracoccaceae</taxon>
        <taxon>Paracoccus</taxon>
    </lineage>
</organism>
<gene>
    <name evidence="3" type="ORF">JCM7686_0844</name>
</gene>
<feature type="compositionally biased region" description="Low complexity" evidence="1">
    <location>
        <begin position="875"/>
        <end position="925"/>
    </location>
</feature>
<feature type="region of interest" description="Disordered" evidence="1">
    <location>
        <begin position="964"/>
        <end position="1051"/>
    </location>
</feature>
<dbReference type="KEGG" id="pami:JCM7686_0844"/>
<keyword evidence="4" id="KW-1185">Reference proteome</keyword>
<proteinExistence type="predicted"/>
<dbReference type="RefSeq" id="WP_020949592.1">
    <property type="nucleotide sequence ID" value="NC_022041.1"/>
</dbReference>
<evidence type="ECO:0000313" key="3">
    <source>
        <dbReference type="EMBL" id="AGT07953.1"/>
    </source>
</evidence>
<feature type="compositionally biased region" description="Low complexity" evidence="1">
    <location>
        <begin position="701"/>
        <end position="745"/>
    </location>
</feature>
<evidence type="ECO:0000256" key="2">
    <source>
        <dbReference type="SAM" id="Phobius"/>
    </source>
</evidence>
<feature type="region of interest" description="Disordered" evidence="1">
    <location>
        <begin position="1180"/>
        <end position="1208"/>
    </location>
</feature>
<feature type="compositionally biased region" description="Acidic residues" evidence="1">
    <location>
        <begin position="475"/>
        <end position="490"/>
    </location>
</feature>
<feature type="region of interest" description="Disordered" evidence="1">
    <location>
        <begin position="407"/>
        <end position="431"/>
    </location>
</feature>
<feature type="region of interest" description="Disordered" evidence="1">
    <location>
        <begin position="269"/>
        <end position="320"/>
    </location>
</feature>
<feature type="region of interest" description="Disordered" evidence="1">
    <location>
        <begin position="447"/>
        <end position="492"/>
    </location>
</feature>
<keyword evidence="2" id="KW-1133">Transmembrane helix</keyword>